<accession>A0A0G9MME6</accession>
<gene>
    <name evidence="1" type="ORF">AAW01_10670</name>
</gene>
<reference evidence="1 2" key="1">
    <citation type="submission" date="2015-04" db="EMBL/GenBank/DDBJ databases">
        <title>The draft genome sequence of Erythrobacr gangjinensis K7-2.</title>
        <authorList>
            <person name="Zhuang L."/>
            <person name="Liu Y."/>
            <person name="Shao Z."/>
        </authorList>
    </citation>
    <scope>NUCLEOTIDE SEQUENCE [LARGE SCALE GENOMIC DNA]</scope>
    <source>
        <strain evidence="1 2">K7-2</strain>
    </source>
</reference>
<sequence>MRLETDRITIADVSPEQLHAELARLGEDNGRAILSADDTTYIQTAVFDNGFVIERRDGGGEDTHFHAVPRHAELPPPAPRPERRWWEKLLLSDNILTSECAFTLEQVQRIFADYLAGRQSDIPRQWDQGFCDR</sequence>
<dbReference type="STRING" id="502682.BMF35_a1133"/>
<dbReference type="AlphaFoldDB" id="A0A0G9MME6"/>
<evidence type="ECO:0000313" key="2">
    <source>
        <dbReference type="Proteomes" id="UP000053070"/>
    </source>
</evidence>
<dbReference type="RefSeq" id="WP_047007257.1">
    <property type="nucleotide sequence ID" value="NZ_CP018097.1"/>
</dbReference>
<organism evidence="1 2">
    <name type="scientific">Aurantiacibacter gangjinensis</name>
    <dbReference type="NCBI Taxonomy" id="502682"/>
    <lineage>
        <taxon>Bacteria</taxon>
        <taxon>Pseudomonadati</taxon>
        <taxon>Pseudomonadota</taxon>
        <taxon>Alphaproteobacteria</taxon>
        <taxon>Sphingomonadales</taxon>
        <taxon>Erythrobacteraceae</taxon>
        <taxon>Aurantiacibacter</taxon>
    </lineage>
</organism>
<comment type="caution">
    <text evidence="1">The sequence shown here is derived from an EMBL/GenBank/DDBJ whole genome shotgun (WGS) entry which is preliminary data.</text>
</comment>
<protein>
    <submittedName>
        <fullName evidence="1">Uncharacterized protein</fullName>
    </submittedName>
</protein>
<evidence type="ECO:0000313" key="1">
    <source>
        <dbReference type="EMBL" id="KLE31906.1"/>
    </source>
</evidence>
<dbReference type="OrthoDB" id="7605406at2"/>
<dbReference type="Proteomes" id="UP000053070">
    <property type="component" value="Unassembled WGS sequence"/>
</dbReference>
<keyword evidence="2" id="KW-1185">Reference proteome</keyword>
<dbReference type="KEGG" id="egn:BMF35_a1133"/>
<proteinExistence type="predicted"/>
<dbReference type="PATRIC" id="fig|502682.8.peg.2170"/>
<dbReference type="EMBL" id="LBHC01000002">
    <property type="protein sequence ID" value="KLE31906.1"/>
    <property type="molecule type" value="Genomic_DNA"/>
</dbReference>
<name>A0A0G9MME6_9SPHN</name>